<feature type="coiled-coil region" evidence="1">
    <location>
        <begin position="88"/>
        <end position="115"/>
    </location>
</feature>
<organism evidence="2 3">
    <name type="scientific">Cucumis melo var. makuwa</name>
    <name type="common">Oriental melon</name>
    <dbReference type="NCBI Taxonomy" id="1194695"/>
    <lineage>
        <taxon>Eukaryota</taxon>
        <taxon>Viridiplantae</taxon>
        <taxon>Streptophyta</taxon>
        <taxon>Embryophyta</taxon>
        <taxon>Tracheophyta</taxon>
        <taxon>Spermatophyta</taxon>
        <taxon>Magnoliopsida</taxon>
        <taxon>eudicotyledons</taxon>
        <taxon>Gunneridae</taxon>
        <taxon>Pentapetalae</taxon>
        <taxon>rosids</taxon>
        <taxon>fabids</taxon>
        <taxon>Cucurbitales</taxon>
        <taxon>Cucurbitaceae</taxon>
        <taxon>Benincaseae</taxon>
        <taxon>Cucumis</taxon>
    </lineage>
</organism>
<name>A0A5D3BGN0_CUCMM</name>
<evidence type="ECO:0000313" key="2">
    <source>
        <dbReference type="EMBL" id="TYJ98922.1"/>
    </source>
</evidence>
<accession>A0A5D3BGN0</accession>
<reference evidence="2 3" key="1">
    <citation type="submission" date="2019-08" db="EMBL/GenBank/DDBJ databases">
        <title>Draft genome sequences of two oriental melons (Cucumis melo L. var makuwa).</title>
        <authorList>
            <person name="Kwon S.-Y."/>
        </authorList>
    </citation>
    <scope>NUCLEOTIDE SEQUENCE [LARGE SCALE GENOMIC DNA]</scope>
    <source>
        <strain evidence="3">cv. Chang Bougi</strain>
        <tissue evidence="2">Leaf</tissue>
    </source>
</reference>
<sequence length="146" mass="16329">MNVTFCYCAATIGGLGFTDKSDWIRKRNFSLESELFQLLGLVPCAFNVLAIERRCRQEVGSILLVDSHNRTFIGSECDELSLICSIHVNSLSEAHKEDKLRIESLEKELTNCTEEIGTGNSVYGNQLETTSKLVMVKFSFKKLALA</sequence>
<proteinExistence type="predicted"/>
<comment type="caution">
    <text evidence="2">The sequence shown here is derived from an EMBL/GenBank/DDBJ whole genome shotgun (WGS) entry which is preliminary data.</text>
</comment>
<dbReference type="Proteomes" id="UP000321947">
    <property type="component" value="Unassembled WGS sequence"/>
</dbReference>
<dbReference type="AlphaFoldDB" id="A0A5D3BGN0"/>
<dbReference type="EMBL" id="SSTD01017768">
    <property type="protein sequence ID" value="TYJ98922.1"/>
    <property type="molecule type" value="Genomic_DNA"/>
</dbReference>
<protein>
    <submittedName>
        <fullName evidence="2">Myosin-7</fullName>
    </submittedName>
</protein>
<evidence type="ECO:0000313" key="3">
    <source>
        <dbReference type="Proteomes" id="UP000321947"/>
    </source>
</evidence>
<keyword evidence="1" id="KW-0175">Coiled coil</keyword>
<evidence type="ECO:0000256" key="1">
    <source>
        <dbReference type="SAM" id="Coils"/>
    </source>
</evidence>
<gene>
    <name evidence="2" type="ORF">E5676_scaffold248G001200</name>
</gene>